<evidence type="ECO:0000256" key="1">
    <source>
        <dbReference type="ARBA" id="ARBA00004127"/>
    </source>
</evidence>
<keyword evidence="3 10" id="KW-0813">Transport</keyword>
<evidence type="ECO:0000256" key="6">
    <source>
        <dbReference type="ARBA" id="ARBA00022837"/>
    </source>
</evidence>
<keyword evidence="13" id="KW-1185">Reference proteome</keyword>
<feature type="transmembrane region" description="Helical" evidence="10">
    <location>
        <begin position="234"/>
        <end position="258"/>
    </location>
</feature>
<feature type="transmembrane region" description="Helical" evidence="10">
    <location>
        <begin position="365"/>
        <end position="385"/>
    </location>
</feature>
<evidence type="ECO:0000256" key="4">
    <source>
        <dbReference type="ARBA" id="ARBA00022568"/>
    </source>
</evidence>
<feature type="transmembrane region" description="Helical" evidence="10">
    <location>
        <begin position="105"/>
        <end position="130"/>
    </location>
</feature>
<evidence type="ECO:0000256" key="3">
    <source>
        <dbReference type="ARBA" id="ARBA00022448"/>
    </source>
</evidence>
<dbReference type="PANTHER" id="PTHR31503">
    <property type="entry name" value="VACUOLAR CALCIUM ION TRANSPORTER"/>
    <property type="match status" value="1"/>
</dbReference>
<reference evidence="12 13" key="1">
    <citation type="submission" date="2018-06" db="EMBL/GenBank/DDBJ databases">
        <title>Comparative genomics reveals the genomic features of Rhizophagus irregularis, R. cerebriforme, R. diaphanum and Gigaspora rosea, and their symbiotic lifestyle signature.</title>
        <authorList>
            <person name="Morin E."/>
            <person name="San Clemente H."/>
            <person name="Chen E.C.H."/>
            <person name="De La Providencia I."/>
            <person name="Hainaut M."/>
            <person name="Kuo A."/>
            <person name="Kohler A."/>
            <person name="Murat C."/>
            <person name="Tang N."/>
            <person name="Roy S."/>
            <person name="Loubradou J."/>
            <person name="Henrissat B."/>
            <person name="Grigoriev I.V."/>
            <person name="Corradi N."/>
            <person name="Roux C."/>
            <person name="Martin F.M."/>
        </authorList>
    </citation>
    <scope>NUCLEOTIDE SEQUENCE [LARGE SCALE GENOMIC DNA]</scope>
    <source>
        <strain evidence="12 13">DAOM 227022</strain>
    </source>
</reference>
<dbReference type="NCBIfam" id="TIGR00378">
    <property type="entry name" value="cax"/>
    <property type="match status" value="1"/>
</dbReference>
<feature type="transmembrane region" description="Helical" evidence="10">
    <location>
        <begin position="78"/>
        <end position="98"/>
    </location>
</feature>
<comment type="caution">
    <text evidence="12">The sequence shown here is derived from an EMBL/GenBank/DDBJ whole genome shotgun (WGS) entry which is preliminary data.</text>
</comment>
<keyword evidence="10" id="KW-0926">Vacuole</keyword>
<dbReference type="GO" id="GO:0005774">
    <property type="term" value="C:vacuolar membrane"/>
    <property type="evidence" value="ECO:0007669"/>
    <property type="project" value="UniProtKB-SubCell"/>
</dbReference>
<dbReference type="InterPro" id="IPR004837">
    <property type="entry name" value="NaCa_Exmemb"/>
</dbReference>
<evidence type="ECO:0000256" key="9">
    <source>
        <dbReference type="ARBA" id="ARBA00023136"/>
    </source>
</evidence>
<evidence type="ECO:0000256" key="7">
    <source>
        <dbReference type="ARBA" id="ARBA00022989"/>
    </source>
</evidence>
<dbReference type="GO" id="GO:0015369">
    <property type="term" value="F:calcium:proton antiporter activity"/>
    <property type="evidence" value="ECO:0007669"/>
    <property type="project" value="UniProtKB-UniRule"/>
</dbReference>
<keyword evidence="5 10" id="KW-0812">Transmembrane</keyword>
<comment type="caution">
    <text evidence="10">Lacks conserved residue(s) required for the propagation of feature annotation.</text>
</comment>
<dbReference type="GO" id="GO:0012505">
    <property type="term" value="C:endomembrane system"/>
    <property type="evidence" value="ECO:0007669"/>
    <property type="project" value="UniProtKB-SubCell"/>
</dbReference>
<evidence type="ECO:0000259" key="11">
    <source>
        <dbReference type="Pfam" id="PF01699"/>
    </source>
</evidence>
<dbReference type="OrthoDB" id="1699231at2759"/>
<gene>
    <name evidence="12" type="ORF">C1645_819967</name>
</gene>
<dbReference type="PANTHER" id="PTHR31503:SF22">
    <property type="entry name" value="VACUOLAR CALCIUM ION TRANSPORTER"/>
    <property type="match status" value="1"/>
</dbReference>
<dbReference type="Gene3D" id="1.20.1420.30">
    <property type="entry name" value="NCX, central ion-binding region"/>
    <property type="match status" value="1"/>
</dbReference>
<dbReference type="AlphaFoldDB" id="A0A397TDH1"/>
<keyword evidence="4 10" id="KW-0109">Calcium transport</keyword>
<proteinExistence type="inferred from homology"/>
<feature type="transmembrane region" description="Helical" evidence="10">
    <location>
        <begin position="142"/>
        <end position="163"/>
    </location>
</feature>
<accession>A0A397TDH1</accession>
<keyword evidence="7 10" id="KW-1133">Transmembrane helix</keyword>
<dbReference type="InterPro" id="IPR004798">
    <property type="entry name" value="CAX-like"/>
</dbReference>
<evidence type="ECO:0000313" key="12">
    <source>
        <dbReference type="EMBL" id="RIA93031.1"/>
    </source>
</evidence>
<feature type="transmembrane region" description="Helical" evidence="10">
    <location>
        <begin position="307"/>
        <end position="331"/>
    </location>
</feature>
<name>A0A397TDH1_9GLOM</name>
<keyword evidence="8 10" id="KW-0406">Ion transport</keyword>
<evidence type="ECO:0000313" key="13">
    <source>
        <dbReference type="Proteomes" id="UP000265703"/>
    </source>
</evidence>
<feature type="transmembrane region" description="Helical" evidence="10">
    <location>
        <begin position="196"/>
        <end position="214"/>
    </location>
</feature>
<evidence type="ECO:0000256" key="8">
    <source>
        <dbReference type="ARBA" id="ARBA00023065"/>
    </source>
</evidence>
<feature type="transmembrane region" description="Helical" evidence="10">
    <location>
        <begin position="338"/>
        <end position="359"/>
    </location>
</feature>
<dbReference type="GO" id="GO:0006874">
    <property type="term" value="P:intracellular calcium ion homeostasis"/>
    <property type="evidence" value="ECO:0007669"/>
    <property type="project" value="TreeGrafter"/>
</dbReference>
<sequence>MILLEKKSRSSDNSDYDITISDGTNSFMPPSPPNSLVFYSSPLQKSVYKSFKSKWIILLIVFIPLGYMAHGLKWNDSWIFILNFLAMIPLAILFEFAIKDTSLRVGWTIGGLLNAISSNIVEIITSIVALKNGQIRVVQASILGSIILSSLLILGICFVTEGFHYKLQKFNRKAAQTNSTFNVITRGDSEEELLKLSHSTAIILLIIYILYLLFQLKTHPHLYQKDQLEEKEPQLSFIVSTLLLIVVTVAVTFSVYLIDSIEGIVKSTGLSETFIGLILLPIVNKSAELLNTVIAAIEKKTDLDFAISVASGSAMNIAFFASPLIVILGWIIGKDMTLFFELFEIIILFVSVMMTNYLVQDGETHWLKGVMLLATYVMMALAFFFHPI</sequence>
<protein>
    <recommendedName>
        <fullName evidence="10">Vacuolar calcium ion transporter</fullName>
    </recommendedName>
</protein>
<feature type="domain" description="Sodium/calcium exchanger membrane region" evidence="11">
    <location>
        <begin position="242"/>
        <end position="384"/>
    </location>
</feature>
<evidence type="ECO:0000256" key="5">
    <source>
        <dbReference type="ARBA" id="ARBA00022692"/>
    </source>
</evidence>
<dbReference type="InterPro" id="IPR004713">
    <property type="entry name" value="CaH_exchang"/>
</dbReference>
<dbReference type="Pfam" id="PF01699">
    <property type="entry name" value="Na_Ca_ex"/>
    <property type="match status" value="2"/>
</dbReference>
<keyword evidence="10" id="KW-0050">Antiport</keyword>
<feature type="domain" description="Sodium/calcium exchanger membrane region" evidence="11">
    <location>
        <begin position="78"/>
        <end position="216"/>
    </location>
</feature>
<organism evidence="12 13">
    <name type="scientific">Glomus cerebriforme</name>
    <dbReference type="NCBI Taxonomy" id="658196"/>
    <lineage>
        <taxon>Eukaryota</taxon>
        <taxon>Fungi</taxon>
        <taxon>Fungi incertae sedis</taxon>
        <taxon>Mucoromycota</taxon>
        <taxon>Glomeromycotina</taxon>
        <taxon>Glomeromycetes</taxon>
        <taxon>Glomerales</taxon>
        <taxon>Glomeraceae</taxon>
        <taxon>Glomus</taxon>
    </lineage>
</organism>
<keyword evidence="9 10" id="KW-0472">Membrane</keyword>
<comment type="similarity">
    <text evidence="2 10">Belongs to the Ca(2+):cation antiporter (CaCA) (TC 2.A.19) family.</text>
</comment>
<dbReference type="EMBL" id="QKYT01000113">
    <property type="protein sequence ID" value="RIA93031.1"/>
    <property type="molecule type" value="Genomic_DNA"/>
</dbReference>
<feature type="transmembrane region" description="Helical" evidence="10">
    <location>
        <begin position="55"/>
        <end position="72"/>
    </location>
</feature>
<comment type="function">
    <text evidence="10">Has a role in promoting intracellular calcium ion sequestration via the exchange of calcium ions for hydrogen ions across the vacuolar membrane. Involved also in manganese ion homeostasis via its uptake into the vacuole.</text>
</comment>
<keyword evidence="6 10" id="KW-0106">Calcium</keyword>
<dbReference type="InterPro" id="IPR044880">
    <property type="entry name" value="NCX_ion-bd_dom_sf"/>
</dbReference>
<dbReference type="Proteomes" id="UP000265703">
    <property type="component" value="Unassembled WGS sequence"/>
</dbReference>
<comment type="subcellular location">
    <subcellularLocation>
        <location evidence="1">Endomembrane system</location>
        <topology evidence="1">Multi-pass membrane protein</topology>
    </subcellularLocation>
    <subcellularLocation>
        <location evidence="10">Vacuole membrane</location>
    </subcellularLocation>
</comment>
<evidence type="ECO:0000256" key="2">
    <source>
        <dbReference type="ARBA" id="ARBA00008170"/>
    </source>
</evidence>
<evidence type="ECO:0000256" key="10">
    <source>
        <dbReference type="RuleBase" id="RU365028"/>
    </source>
</evidence>